<dbReference type="AlphaFoldDB" id="A0AB38E4V0"/>
<organism evidence="2 3">
    <name type="scientific">Xanthomonas campestris pv. phaseoli</name>
    <dbReference type="NCBI Taxonomy" id="317013"/>
    <lineage>
        <taxon>Bacteria</taxon>
        <taxon>Pseudomonadati</taxon>
        <taxon>Pseudomonadota</taxon>
        <taxon>Gammaproteobacteria</taxon>
        <taxon>Lysobacterales</taxon>
        <taxon>Lysobacteraceae</taxon>
        <taxon>Xanthomonas</taxon>
    </lineage>
</organism>
<dbReference type="Proteomes" id="UP000234181">
    <property type="component" value="Unassembled WGS sequence"/>
</dbReference>
<dbReference type="EMBL" id="OCYT01000141">
    <property type="protein sequence ID" value="SON87668.1"/>
    <property type="molecule type" value="Genomic_DNA"/>
</dbReference>
<evidence type="ECO:0000313" key="4">
    <source>
        <dbReference type="Proteomes" id="UP000234181"/>
    </source>
</evidence>
<keyword evidence="4" id="KW-1185">Reference proteome</keyword>
<dbReference type="Proteomes" id="UP000234166">
    <property type="component" value="Unassembled WGS sequence"/>
</dbReference>
<evidence type="ECO:0000313" key="3">
    <source>
        <dbReference type="Proteomes" id="UP000234166"/>
    </source>
</evidence>
<protein>
    <submittedName>
        <fullName evidence="2">Uncharacterized protein</fullName>
    </submittedName>
</protein>
<sequence length="72" mass="7851">MLSTGHNKRRAQQVQGFRTFGASDLVLAKVTNTVVADAIRCDTVAPVPCALRHARHGAQTRFAQTRCLFGRA</sequence>
<evidence type="ECO:0000313" key="1">
    <source>
        <dbReference type="EMBL" id="SON87668.1"/>
    </source>
</evidence>
<evidence type="ECO:0000313" key="2">
    <source>
        <dbReference type="EMBL" id="SON92489.1"/>
    </source>
</evidence>
<accession>A0AB38E4V0</accession>
<name>A0AB38E4V0_XANCH</name>
<proteinExistence type="predicted"/>
<comment type="caution">
    <text evidence="2">The sequence shown here is derived from an EMBL/GenBank/DDBJ whole genome shotgun (WGS) entry which is preliminary data.</text>
</comment>
<gene>
    <name evidence="1" type="ORF">XAP6984_810047</name>
    <name evidence="2" type="ORF">XAP7430_770047</name>
</gene>
<dbReference type="EMBL" id="OCYS01000135">
    <property type="protein sequence ID" value="SON92489.1"/>
    <property type="molecule type" value="Genomic_DNA"/>
</dbReference>
<reference evidence="3 4" key="1">
    <citation type="submission" date="2017-10" db="EMBL/GenBank/DDBJ databases">
        <authorList>
            <person name="Regsiter A."/>
            <person name="William W."/>
        </authorList>
    </citation>
    <scope>NUCLEOTIDE SEQUENCE [LARGE SCALE GENOMIC DNA]</scope>
    <source>
        <strain evidence="1 4">CFBP6984</strain>
        <strain evidence="2 3">CFBP7430</strain>
    </source>
</reference>